<dbReference type="SUPFAM" id="SSF51905">
    <property type="entry name" value="FAD/NAD(P)-binding domain"/>
    <property type="match status" value="1"/>
</dbReference>
<evidence type="ECO:0000313" key="6">
    <source>
        <dbReference type="RefSeq" id="XP_016448518.1"/>
    </source>
</evidence>
<dbReference type="GO" id="GO:0050660">
    <property type="term" value="F:flavin adenine dinucleotide binding"/>
    <property type="evidence" value="ECO:0007669"/>
    <property type="project" value="InterPro"/>
</dbReference>
<dbReference type="PaxDb" id="4097-A0A1S3Y972"/>
<evidence type="ECO:0000256" key="4">
    <source>
        <dbReference type="ARBA" id="ARBA00023002"/>
    </source>
</evidence>
<keyword evidence="3 5" id="KW-0274">FAD</keyword>
<dbReference type="AlphaFoldDB" id="A0A1S3Y972"/>
<dbReference type="InterPro" id="IPR020946">
    <property type="entry name" value="Flavin_mOase-like"/>
</dbReference>
<dbReference type="GO" id="GO:0050661">
    <property type="term" value="F:NADP binding"/>
    <property type="evidence" value="ECO:0007669"/>
    <property type="project" value="InterPro"/>
</dbReference>
<reference evidence="6" key="1">
    <citation type="submission" date="2025-08" db="UniProtKB">
        <authorList>
            <consortium name="RefSeq"/>
        </authorList>
    </citation>
    <scope>IDENTIFICATION</scope>
</reference>
<gene>
    <name evidence="6" type="primary">LOC107773629</name>
</gene>
<evidence type="ECO:0000256" key="3">
    <source>
        <dbReference type="ARBA" id="ARBA00022827"/>
    </source>
</evidence>
<dbReference type="GO" id="GO:0004497">
    <property type="term" value="F:monooxygenase activity"/>
    <property type="evidence" value="ECO:0000318"/>
    <property type="project" value="GO_Central"/>
</dbReference>
<keyword evidence="2 5" id="KW-0285">Flavoprotein</keyword>
<dbReference type="OMA" id="TMANSEY"/>
<name>A0A1S3Y972_TOBAC</name>
<dbReference type="EC" id="1.-.-.-" evidence="5"/>
<dbReference type="GO" id="GO:0004499">
    <property type="term" value="F:N,N-dimethylaniline monooxygenase activity"/>
    <property type="evidence" value="ECO:0007669"/>
    <property type="project" value="InterPro"/>
</dbReference>
<dbReference type="OrthoDB" id="66881at2759"/>
<evidence type="ECO:0000256" key="2">
    <source>
        <dbReference type="ARBA" id="ARBA00022630"/>
    </source>
</evidence>
<dbReference type="PANTHER" id="PTHR23023">
    <property type="entry name" value="DIMETHYLANILINE MONOOXYGENASE"/>
    <property type="match status" value="1"/>
</dbReference>
<evidence type="ECO:0000256" key="1">
    <source>
        <dbReference type="ARBA" id="ARBA00009183"/>
    </source>
</evidence>
<accession>A0A1S3Y972</accession>
<proteinExistence type="inferred from homology"/>
<evidence type="ECO:0000256" key="5">
    <source>
        <dbReference type="RuleBase" id="RU361177"/>
    </source>
</evidence>
<dbReference type="RefSeq" id="XP_016448518.1">
    <property type="nucleotide sequence ID" value="XM_016593032.1"/>
</dbReference>
<dbReference type="SMR" id="A0A1S3Y972"/>
<dbReference type="STRING" id="4097.A0A1S3Y972"/>
<dbReference type="InterPro" id="IPR050346">
    <property type="entry name" value="FMO-like"/>
</dbReference>
<sequence length="244" mass="27215">MENKRVAIIGAGISGLLACKYTLEKGFIPVVFEATKEIGGVWTQTIESTRLQSPKRTFEFTDFPWPSSVRGRYPHNTDVLKYIEAYAQHFELLPYIQLNTKVIGIDYVGVSDEEMDSWDFWSGNGKPFGSKGKWHILVQHAEDFTTQDYEVEFLILCVGRYSGLPNIPEFPLGEGPDVFSGTVIHSMEYSAMDNESARELIKGKKIAVIGSQKSAIDIAAECAAANGKKLLLIKSFIFRSVSDT</sequence>
<keyword evidence="5 6" id="KW-0503">Monooxygenase</keyword>
<dbReference type="KEGG" id="nta:107773629"/>
<keyword evidence="4 5" id="KW-0560">Oxidoreductase</keyword>
<comment type="cofactor">
    <cofactor evidence="5">
        <name>FAD</name>
        <dbReference type="ChEBI" id="CHEBI:57692"/>
    </cofactor>
</comment>
<protein>
    <recommendedName>
        <fullName evidence="5">Flavin-containing monooxygenase</fullName>
        <ecNumber evidence="5">1.-.-.-</ecNumber>
    </recommendedName>
</protein>
<dbReference type="InterPro" id="IPR036188">
    <property type="entry name" value="FAD/NAD-bd_sf"/>
</dbReference>
<dbReference type="PROSITE" id="PS51257">
    <property type="entry name" value="PROKAR_LIPOPROTEIN"/>
    <property type="match status" value="1"/>
</dbReference>
<dbReference type="FunFam" id="3.50.50.60:FF:000403">
    <property type="entry name" value="Flavin-containing monooxygenase"/>
    <property type="match status" value="1"/>
</dbReference>
<dbReference type="Pfam" id="PF00743">
    <property type="entry name" value="FMO-like"/>
    <property type="match status" value="1"/>
</dbReference>
<comment type="similarity">
    <text evidence="1 5">Belongs to the FMO family.</text>
</comment>
<organism evidence="6">
    <name type="scientific">Nicotiana tabacum</name>
    <name type="common">Common tobacco</name>
    <dbReference type="NCBI Taxonomy" id="4097"/>
    <lineage>
        <taxon>Eukaryota</taxon>
        <taxon>Viridiplantae</taxon>
        <taxon>Streptophyta</taxon>
        <taxon>Embryophyta</taxon>
        <taxon>Tracheophyta</taxon>
        <taxon>Spermatophyta</taxon>
        <taxon>Magnoliopsida</taxon>
        <taxon>eudicotyledons</taxon>
        <taxon>Gunneridae</taxon>
        <taxon>Pentapetalae</taxon>
        <taxon>asterids</taxon>
        <taxon>lamiids</taxon>
        <taxon>Solanales</taxon>
        <taxon>Solanaceae</taxon>
        <taxon>Nicotianoideae</taxon>
        <taxon>Nicotianeae</taxon>
        <taxon>Nicotiana</taxon>
    </lineage>
</organism>
<dbReference type="Gene3D" id="3.50.50.60">
    <property type="entry name" value="FAD/NAD(P)-binding domain"/>
    <property type="match status" value="1"/>
</dbReference>